<evidence type="ECO:0000256" key="1">
    <source>
        <dbReference type="SAM" id="Phobius"/>
    </source>
</evidence>
<name>A0ABW0BKD8_9ACTN</name>
<evidence type="ECO:0000313" key="2">
    <source>
        <dbReference type="EMBL" id="MFC5177488.1"/>
    </source>
</evidence>
<sequence length="70" mass="7564">MNHLTLLLARCWLALTGAGTDRRDDRDERGDVPGWVLVTVMTAGLVAVIWGIADDELSALLRDALSSVSN</sequence>
<accession>A0ABW0BKD8</accession>
<feature type="transmembrane region" description="Helical" evidence="1">
    <location>
        <begin position="35"/>
        <end position="53"/>
    </location>
</feature>
<dbReference type="Proteomes" id="UP001596087">
    <property type="component" value="Unassembled WGS sequence"/>
</dbReference>
<proteinExistence type="predicted"/>
<evidence type="ECO:0008006" key="4">
    <source>
        <dbReference type="Google" id="ProtNLM"/>
    </source>
</evidence>
<keyword evidence="1" id="KW-0472">Membrane</keyword>
<keyword evidence="1" id="KW-0812">Transmembrane</keyword>
<keyword evidence="1" id="KW-1133">Transmembrane helix</keyword>
<reference evidence="3" key="1">
    <citation type="journal article" date="2019" name="Int. J. Syst. Evol. Microbiol.">
        <title>The Global Catalogue of Microorganisms (GCM) 10K type strain sequencing project: providing services to taxonomists for standard genome sequencing and annotation.</title>
        <authorList>
            <consortium name="The Broad Institute Genomics Platform"/>
            <consortium name="The Broad Institute Genome Sequencing Center for Infectious Disease"/>
            <person name="Wu L."/>
            <person name="Ma J."/>
        </authorList>
    </citation>
    <scope>NUCLEOTIDE SEQUENCE [LARGE SCALE GENOMIC DNA]</scope>
    <source>
        <strain evidence="3">DFY41</strain>
    </source>
</reference>
<dbReference type="EMBL" id="JBHSKD010000011">
    <property type="protein sequence ID" value="MFC5177488.1"/>
    <property type="molecule type" value="Genomic_DNA"/>
</dbReference>
<keyword evidence="3" id="KW-1185">Reference proteome</keyword>
<evidence type="ECO:0000313" key="3">
    <source>
        <dbReference type="Proteomes" id="UP001596087"/>
    </source>
</evidence>
<gene>
    <name evidence="2" type="ORF">ACFPGP_12445</name>
</gene>
<organism evidence="2 3">
    <name type="scientific">Nocardioides taihuensis</name>
    <dbReference type="NCBI Taxonomy" id="1835606"/>
    <lineage>
        <taxon>Bacteria</taxon>
        <taxon>Bacillati</taxon>
        <taxon>Actinomycetota</taxon>
        <taxon>Actinomycetes</taxon>
        <taxon>Propionibacteriales</taxon>
        <taxon>Nocardioidaceae</taxon>
        <taxon>Nocardioides</taxon>
    </lineage>
</organism>
<protein>
    <recommendedName>
        <fullName evidence="4">DUF4244 domain-containing protein</fullName>
    </recommendedName>
</protein>
<dbReference type="RefSeq" id="WP_378590549.1">
    <property type="nucleotide sequence ID" value="NZ_JBHSKD010000011.1"/>
</dbReference>
<comment type="caution">
    <text evidence="2">The sequence shown here is derived from an EMBL/GenBank/DDBJ whole genome shotgun (WGS) entry which is preliminary data.</text>
</comment>